<dbReference type="GO" id="GO:0009773">
    <property type="term" value="P:photosynthetic electron transport in photosystem I"/>
    <property type="evidence" value="ECO:0007669"/>
    <property type="project" value="InterPro"/>
</dbReference>
<dbReference type="GO" id="GO:0009535">
    <property type="term" value="C:chloroplast thylakoid membrane"/>
    <property type="evidence" value="ECO:0007669"/>
    <property type="project" value="InterPro"/>
</dbReference>
<dbReference type="PANTHER" id="PTHR36340">
    <property type="entry name" value="NAD(P)H DEHYDROGENASE SUBUNIT CRR3, CHLOROPLASTIC-RELATED"/>
    <property type="match status" value="1"/>
</dbReference>
<dbReference type="PANTHER" id="PTHR36340:SF1">
    <property type="entry name" value="NAD(P)H DEHYDROGENASE SUBUNIT CRR3, CHLOROPLASTIC-RELATED"/>
    <property type="match status" value="1"/>
</dbReference>
<keyword evidence="2" id="KW-1133">Transmembrane helix</keyword>
<dbReference type="Proteomes" id="UP000029120">
    <property type="component" value="Chromosome 5"/>
</dbReference>
<dbReference type="InterPro" id="IPR038931">
    <property type="entry name" value="CRR3"/>
</dbReference>
<dbReference type="EMBL" id="CM002873">
    <property type="protein sequence ID" value="KFK33380.1"/>
    <property type="molecule type" value="Genomic_DNA"/>
</dbReference>
<keyword evidence="2" id="KW-0812">Transmembrane</keyword>
<dbReference type="OMA" id="LFTIQWI"/>
<feature type="transmembrane region" description="Helical" evidence="2">
    <location>
        <begin position="134"/>
        <end position="154"/>
    </location>
</feature>
<name>A0A087GU28_ARAAL</name>
<feature type="region of interest" description="Disordered" evidence="1">
    <location>
        <begin position="19"/>
        <end position="57"/>
    </location>
</feature>
<evidence type="ECO:0000256" key="2">
    <source>
        <dbReference type="SAM" id="Phobius"/>
    </source>
</evidence>
<evidence type="ECO:0000313" key="4">
    <source>
        <dbReference type="Proteomes" id="UP000029120"/>
    </source>
</evidence>
<keyword evidence="2" id="KW-0472">Membrane</keyword>
<dbReference type="Gramene" id="KFK33380">
    <property type="protein sequence ID" value="KFK33380"/>
    <property type="gene ID" value="AALP_AA5G005700"/>
</dbReference>
<gene>
    <name evidence="3" type="ordered locus">AALP_Aa5g005700</name>
</gene>
<proteinExistence type="predicted"/>
<reference evidence="4" key="1">
    <citation type="journal article" date="2015" name="Nat. Plants">
        <title>Genome expansion of Arabis alpina linked with retrotransposition and reduced symmetric DNA methylation.</title>
        <authorList>
            <person name="Willing E.M."/>
            <person name="Rawat V."/>
            <person name="Mandakova T."/>
            <person name="Maumus F."/>
            <person name="James G.V."/>
            <person name="Nordstroem K.J."/>
            <person name="Becker C."/>
            <person name="Warthmann N."/>
            <person name="Chica C."/>
            <person name="Szarzynska B."/>
            <person name="Zytnicki M."/>
            <person name="Albani M.C."/>
            <person name="Kiefer C."/>
            <person name="Bergonzi S."/>
            <person name="Castaings L."/>
            <person name="Mateos J.L."/>
            <person name="Berns M.C."/>
            <person name="Bujdoso N."/>
            <person name="Piofczyk T."/>
            <person name="de Lorenzo L."/>
            <person name="Barrero-Sicilia C."/>
            <person name="Mateos I."/>
            <person name="Piednoel M."/>
            <person name="Hagmann J."/>
            <person name="Chen-Min-Tao R."/>
            <person name="Iglesias-Fernandez R."/>
            <person name="Schuster S.C."/>
            <person name="Alonso-Blanco C."/>
            <person name="Roudier F."/>
            <person name="Carbonero P."/>
            <person name="Paz-Ares J."/>
            <person name="Davis S.J."/>
            <person name="Pecinka A."/>
            <person name="Quesneville H."/>
            <person name="Colot V."/>
            <person name="Lysak M.A."/>
            <person name="Weigel D."/>
            <person name="Coupland G."/>
            <person name="Schneeberger K."/>
        </authorList>
    </citation>
    <scope>NUCLEOTIDE SEQUENCE [LARGE SCALE GENOMIC DNA]</scope>
    <source>
        <strain evidence="4">cv. Pajares</strain>
    </source>
</reference>
<sequence>MAMLSGSFFSITRASSTTMASLSNDSPSPPPPSNKPTKITKKTGNQNQPILKKRRGNKPSIAQIERAFGAGSYRDSEGEMDMNTVFDELLLGHANKFESKIEKKLREIGEMFVERTESKLRSSGKPVLMFTIQWILPIWILSLLVACGVIKLPFSIPLLDDLIM</sequence>
<protein>
    <recommendedName>
        <fullName evidence="5">NAD(P)H dehydrogenase subunit CRR3, chloroplastic</fullName>
    </recommendedName>
</protein>
<evidence type="ECO:0000256" key="1">
    <source>
        <dbReference type="SAM" id="MobiDB-lite"/>
    </source>
</evidence>
<organism evidence="3 4">
    <name type="scientific">Arabis alpina</name>
    <name type="common">Alpine rock-cress</name>
    <dbReference type="NCBI Taxonomy" id="50452"/>
    <lineage>
        <taxon>Eukaryota</taxon>
        <taxon>Viridiplantae</taxon>
        <taxon>Streptophyta</taxon>
        <taxon>Embryophyta</taxon>
        <taxon>Tracheophyta</taxon>
        <taxon>Spermatophyta</taxon>
        <taxon>Magnoliopsida</taxon>
        <taxon>eudicotyledons</taxon>
        <taxon>Gunneridae</taxon>
        <taxon>Pentapetalae</taxon>
        <taxon>rosids</taxon>
        <taxon>malvids</taxon>
        <taxon>Brassicales</taxon>
        <taxon>Brassicaceae</taxon>
        <taxon>Arabideae</taxon>
        <taxon>Arabis</taxon>
    </lineage>
</organism>
<evidence type="ECO:0008006" key="5">
    <source>
        <dbReference type="Google" id="ProtNLM"/>
    </source>
</evidence>
<dbReference type="eggNOG" id="ENOG502S6AS">
    <property type="taxonomic scope" value="Eukaryota"/>
</dbReference>
<accession>A0A087GU28</accession>
<keyword evidence="4" id="KW-1185">Reference proteome</keyword>
<evidence type="ECO:0000313" key="3">
    <source>
        <dbReference type="EMBL" id="KFK33380.1"/>
    </source>
</evidence>
<dbReference type="AlphaFoldDB" id="A0A087GU28"/>
<dbReference type="GO" id="GO:0010598">
    <property type="term" value="C:NAD(P)H dehydrogenase complex (plastoquinone)"/>
    <property type="evidence" value="ECO:0007669"/>
    <property type="project" value="InterPro"/>
</dbReference>
<dbReference type="OrthoDB" id="786513at2759"/>